<evidence type="ECO:0000313" key="7">
    <source>
        <dbReference type="Proteomes" id="UP000598775"/>
    </source>
</evidence>
<proteinExistence type="inferred from homology"/>
<evidence type="ECO:0000256" key="2">
    <source>
        <dbReference type="ARBA" id="ARBA00005989"/>
    </source>
</evidence>
<dbReference type="PANTHER" id="PTHR39192:SF1">
    <property type="entry name" value="IRON UPTAKE SYSTEM COMPONENT EFEO"/>
    <property type="match status" value="1"/>
</dbReference>
<comment type="similarity">
    <text evidence="2">Belongs to the EfeM/EfeO family.</text>
</comment>
<dbReference type="InterPro" id="IPR018976">
    <property type="entry name" value="Imelysin-like"/>
</dbReference>
<dbReference type="InterPro" id="IPR050894">
    <property type="entry name" value="EfeM/EfeO_iron_uptake"/>
</dbReference>
<dbReference type="EMBL" id="BMGP01000006">
    <property type="protein sequence ID" value="GGF36663.1"/>
    <property type="molecule type" value="Genomic_DNA"/>
</dbReference>
<accession>A0A917BC67</accession>
<comment type="subcellular location">
    <subcellularLocation>
        <location evidence="1">Cell envelope</location>
    </subcellularLocation>
</comment>
<name>A0A917BC67_9MICO</name>
<evidence type="ECO:0000313" key="6">
    <source>
        <dbReference type="EMBL" id="GGF36663.1"/>
    </source>
</evidence>
<comment type="caution">
    <text evidence="6">The sequence shown here is derived from an EMBL/GenBank/DDBJ whole genome shotgun (WGS) entry which is preliminary data.</text>
</comment>
<dbReference type="Pfam" id="PF09375">
    <property type="entry name" value="Peptidase_M75"/>
    <property type="match status" value="1"/>
</dbReference>
<feature type="domain" description="Imelysin-like" evidence="5">
    <location>
        <begin position="167"/>
        <end position="396"/>
    </location>
</feature>
<dbReference type="RefSeq" id="WP_188680032.1">
    <property type="nucleotide sequence ID" value="NZ_BMGP01000006.1"/>
</dbReference>
<feature type="signal peptide" evidence="4">
    <location>
        <begin position="1"/>
        <end position="29"/>
    </location>
</feature>
<dbReference type="Proteomes" id="UP000598775">
    <property type="component" value="Unassembled WGS sequence"/>
</dbReference>
<reference evidence="6 7" key="1">
    <citation type="journal article" date="2014" name="Int. J. Syst. Evol. Microbiol.">
        <title>Complete genome sequence of Corynebacterium casei LMG S-19264T (=DSM 44701T), isolated from a smear-ripened cheese.</title>
        <authorList>
            <consortium name="US DOE Joint Genome Institute (JGI-PGF)"/>
            <person name="Walter F."/>
            <person name="Albersmeier A."/>
            <person name="Kalinowski J."/>
            <person name="Ruckert C."/>
        </authorList>
    </citation>
    <scope>NUCLEOTIDE SEQUENCE [LARGE SCALE GENOMIC DNA]</scope>
    <source>
        <strain evidence="6 7">CGMCC 1.12976</strain>
    </source>
</reference>
<evidence type="ECO:0000256" key="4">
    <source>
        <dbReference type="SAM" id="SignalP"/>
    </source>
</evidence>
<organism evidence="6 7">
    <name type="scientific">Subtercola lobariae</name>
    <dbReference type="NCBI Taxonomy" id="1588641"/>
    <lineage>
        <taxon>Bacteria</taxon>
        <taxon>Bacillati</taxon>
        <taxon>Actinomycetota</taxon>
        <taxon>Actinomycetes</taxon>
        <taxon>Micrococcales</taxon>
        <taxon>Microbacteriaceae</taxon>
        <taxon>Subtercola</taxon>
    </lineage>
</organism>
<protein>
    <submittedName>
        <fullName evidence="6">Iron transporter</fullName>
    </submittedName>
</protein>
<dbReference type="CDD" id="cd14656">
    <property type="entry name" value="Imelysin-like_EfeO"/>
    <property type="match status" value="1"/>
</dbReference>
<dbReference type="InterPro" id="IPR034981">
    <property type="entry name" value="Imelysin-like_EfeO/Algp7"/>
</dbReference>
<dbReference type="PANTHER" id="PTHR39192">
    <property type="entry name" value="IRON UPTAKE SYSTEM COMPONENT EFEO"/>
    <property type="match status" value="1"/>
</dbReference>
<evidence type="ECO:0000256" key="3">
    <source>
        <dbReference type="ARBA" id="ARBA00022729"/>
    </source>
</evidence>
<gene>
    <name evidence="6" type="ORF">GCM10011399_31980</name>
</gene>
<keyword evidence="7" id="KW-1185">Reference proteome</keyword>
<sequence length="408" mass="41870">MPTTTRRARLRIAVICAAVVLAAGAGALAITHFGASAPPVTTAGNDVAGDGSIDVIAGLDNCGSGWSSSTGGPLTFVVNNTSIGNIDVYLQSADTGAVYGELEGLGSRASATLSAVLGDGSYEFVCIGADAPVTTGAQVSIANSAARSDLTPGVVPVTRNDLYQPTQQYSAWITAQLPVLAGGVADLATSIQSGDRAAARRSWIAAHVTYETLGAAYGAFGNSDTAINGTPGAGMTAETDPDLTGFHRIESILWSDQQLSAAAPFAAQLVSDVSTLETTFATTRLDPQDVGLRAHEILENSVQEELNGSDDAGSGSTFATIDANIEGTEQAVLPLRPLLADRGFDLATLDDWLARSTALVESFRGPDGSWTPLSSITAAQREQVNATLSETVELLAPIAAICDIRQGV</sequence>
<feature type="chain" id="PRO_5038908906" evidence="4">
    <location>
        <begin position="30"/>
        <end position="408"/>
    </location>
</feature>
<keyword evidence="3 4" id="KW-0732">Signal</keyword>
<dbReference type="AlphaFoldDB" id="A0A917BC67"/>
<dbReference type="Gene3D" id="1.20.1420.20">
    <property type="entry name" value="M75 peptidase, HXXE motif"/>
    <property type="match status" value="1"/>
</dbReference>
<evidence type="ECO:0000259" key="5">
    <source>
        <dbReference type="Pfam" id="PF09375"/>
    </source>
</evidence>
<evidence type="ECO:0000256" key="1">
    <source>
        <dbReference type="ARBA" id="ARBA00004196"/>
    </source>
</evidence>
<dbReference type="GO" id="GO:0030313">
    <property type="term" value="C:cell envelope"/>
    <property type="evidence" value="ECO:0007669"/>
    <property type="project" value="UniProtKB-SubCell"/>
</dbReference>
<dbReference type="InterPro" id="IPR038352">
    <property type="entry name" value="Imelysin_sf"/>
</dbReference>